<organism evidence="1 2">
    <name type="scientific">Diphasiastrum complanatum</name>
    <name type="common">Issler's clubmoss</name>
    <name type="synonym">Lycopodium complanatum</name>
    <dbReference type="NCBI Taxonomy" id="34168"/>
    <lineage>
        <taxon>Eukaryota</taxon>
        <taxon>Viridiplantae</taxon>
        <taxon>Streptophyta</taxon>
        <taxon>Embryophyta</taxon>
        <taxon>Tracheophyta</taxon>
        <taxon>Lycopodiopsida</taxon>
        <taxon>Lycopodiales</taxon>
        <taxon>Lycopodiaceae</taxon>
        <taxon>Lycopodioideae</taxon>
        <taxon>Diphasiastrum</taxon>
    </lineage>
</organism>
<accession>A0ACC2BRA7</accession>
<comment type="caution">
    <text evidence="1">The sequence shown here is derived from an EMBL/GenBank/DDBJ whole genome shotgun (WGS) entry which is preliminary data.</text>
</comment>
<evidence type="ECO:0000313" key="2">
    <source>
        <dbReference type="Proteomes" id="UP001162992"/>
    </source>
</evidence>
<dbReference type="EMBL" id="CM055105">
    <property type="protein sequence ID" value="KAJ7532293.1"/>
    <property type="molecule type" value="Genomic_DNA"/>
</dbReference>
<dbReference type="Proteomes" id="UP001162992">
    <property type="component" value="Chromosome 14"/>
</dbReference>
<evidence type="ECO:0000313" key="1">
    <source>
        <dbReference type="EMBL" id="KAJ7532293.1"/>
    </source>
</evidence>
<sequence>MNKVFEMWAESEIHILLDLFEEKWLENNKGNFASEHWKWIANELGGRYKSSQGRTAVQCKSKIEKMRRKYRDEKRLSEQTGVHSTWDFFDRMAQLWRYRPKNHGANDSADNLMQDLEMVIPTHSDHQEQDAHTSNLFIDRETSISTPPRKIARERETEDIDSVKPKSFGASGFPSRFNGKCMKKMRAMGDLVEVMKSFSDRLMRIEESKMELLKDMAREQRESAREQRELAREQRESHERMITLVLQTIMSIQDIKHASKND</sequence>
<proteinExistence type="predicted"/>
<name>A0ACC2BRA7_DIPCM</name>
<reference evidence="2" key="1">
    <citation type="journal article" date="2024" name="Proc. Natl. Acad. Sci. U.S.A.">
        <title>Extraordinary preservation of gene collinearity over three hundred million years revealed in homosporous lycophytes.</title>
        <authorList>
            <person name="Li C."/>
            <person name="Wickell D."/>
            <person name="Kuo L.Y."/>
            <person name="Chen X."/>
            <person name="Nie B."/>
            <person name="Liao X."/>
            <person name="Peng D."/>
            <person name="Ji J."/>
            <person name="Jenkins J."/>
            <person name="Williams M."/>
            <person name="Shu S."/>
            <person name="Plott C."/>
            <person name="Barry K."/>
            <person name="Rajasekar S."/>
            <person name="Grimwood J."/>
            <person name="Han X."/>
            <person name="Sun S."/>
            <person name="Hou Z."/>
            <person name="He W."/>
            <person name="Dai G."/>
            <person name="Sun C."/>
            <person name="Schmutz J."/>
            <person name="Leebens-Mack J.H."/>
            <person name="Li F.W."/>
            <person name="Wang L."/>
        </authorList>
    </citation>
    <scope>NUCLEOTIDE SEQUENCE [LARGE SCALE GENOMIC DNA]</scope>
    <source>
        <strain evidence="2">cv. PW_Plant_1</strain>
    </source>
</reference>
<gene>
    <name evidence="1" type="ORF">O6H91_14G081100</name>
</gene>
<protein>
    <submittedName>
        <fullName evidence="1">Uncharacterized protein</fullName>
    </submittedName>
</protein>
<keyword evidence="2" id="KW-1185">Reference proteome</keyword>